<protein>
    <submittedName>
        <fullName evidence="5">NAD(P)-binding protein</fullName>
    </submittedName>
</protein>
<dbReference type="GeneID" id="63699661"/>
<dbReference type="PANTHER" id="PTHR43162:SF1">
    <property type="entry name" value="PRESTALK A DIFFERENTIATION PROTEIN A"/>
    <property type="match status" value="1"/>
</dbReference>
<evidence type="ECO:0000256" key="4">
    <source>
        <dbReference type="ARBA" id="ARBA00023002"/>
    </source>
</evidence>
<dbReference type="HOGENOM" id="CLU_007383_10_6_1"/>
<keyword evidence="6" id="KW-1185">Reference proteome</keyword>
<evidence type="ECO:0000313" key="6">
    <source>
        <dbReference type="Proteomes" id="UP000019804"/>
    </source>
</evidence>
<dbReference type="OrthoDB" id="9997102at2759"/>
<dbReference type="GO" id="GO:0035835">
    <property type="term" value="P:indole alkaloid biosynthetic process"/>
    <property type="evidence" value="ECO:0007669"/>
    <property type="project" value="UniProtKB-UniPathway"/>
</dbReference>
<dbReference type="InterPro" id="IPR036291">
    <property type="entry name" value="NAD(P)-bd_dom_sf"/>
</dbReference>
<evidence type="ECO:0000256" key="2">
    <source>
        <dbReference type="ARBA" id="ARBA00005372"/>
    </source>
</evidence>
<accession>A0A017SBI4</accession>
<evidence type="ECO:0000256" key="1">
    <source>
        <dbReference type="ARBA" id="ARBA00005107"/>
    </source>
</evidence>
<dbReference type="Gene3D" id="3.40.50.720">
    <property type="entry name" value="NAD(P)-binding Rossmann-like Domain"/>
    <property type="match status" value="1"/>
</dbReference>
<dbReference type="SUPFAM" id="SSF51735">
    <property type="entry name" value="NAD(P)-binding Rossmann-fold domains"/>
    <property type="match status" value="1"/>
</dbReference>
<dbReference type="Gene3D" id="3.90.25.10">
    <property type="entry name" value="UDP-galactose 4-epimerase, domain 1"/>
    <property type="match status" value="1"/>
</dbReference>
<dbReference type="GO" id="GO:0016491">
    <property type="term" value="F:oxidoreductase activity"/>
    <property type="evidence" value="ECO:0007669"/>
    <property type="project" value="UniProtKB-KW"/>
</dbReference>
<dbReference type="NCBIfam" id="TIGR03649">
    <property type="entry name" value="ergot_EASG"/>
    <property type="match status" value="1"/>
</dbReference>
<name>A0A017SBI4_ASPRC</name>
<comment type="pathway">
    <text evidence="1">Alkaloid biosynthesis; ergot alkaloid biosynthesis.</text>
</comment>
<dbReference type="InterPro" id="IPR019901">
    <property type="entry name" value="Ergot_alkaloid_biosynthesis"/>
</dbReference>
<comment type="similarity">
    <text evidence="2">Belongs to the fgaFS/easG family.</text>
</comment>
<keyword evidence="4" id="KW-0560">Oxidoreductase</keyword>
<dbReference type="EMBL" id="KK088428">
    <property type="protein sequence ID" value="EYE93989.1"/>
    <property type="molecule type" value="Genomic_DNA"/>
</dbReference>
<dbReference type="InterPro" id="IPR051604">
    <property type="entry name" value="Ergot_Alk_Oxidoreductase"/>
</dbReference>
<dbReference type="STRING" id="1388766.A0A017SBI4"/>
<evidence type="ECO:0000256" key="3">
    <source>
        <dbReference type="ARBA" id="ARBA00022589"/>
    </source>
</evidence>
<dbReference type="AlphaFoldDB" id="A0A017SBI4"/>
<dbReference type="RefSeq" id="XP_040637677.1">
    <property type="nucleotide sequence ID" value="XM_040784537.1"/>
</dbReference>
<dbReference type="UniPathway" id="UPA00327"/>
<reference evidence="6" key="1">
    <citation type="journal article" date="2014" name="Nat. Commun.">
        <title>Genomic adaptations of the halophilic Dead Sea filamentous fungus Eurotium rubrum.</title>
        <authorList>
            <person name="Kis-Papo T."/>
            <person name="Weig A.R."/>
            <person name="Riley R."/>
            <person name="Persoh D."/>
            <person name="Salamov A."/>
            <person name="Sun H."/>
            <person name="Lipzen A."/>
            <person name="Wasser S.P."/>
            <person name="Rambold G."/>
            <person name="Grigoriev I.V."/>
            <person name="Nevo E."/>
        </authorList>
    </citation>
    <scope>NUCLEOTIDE SEQUENCE [LARGE SCALE GENOMIC DNA]</scope>
    <source>
        <strain evidence="6">CBS 135680</strain>
    </source>
</reference>
<proteinExistence type="inferred from homology"/>
<gene>
    <name evidence="5" type="ORF">EURHEDRAFT_458870</name>
</gene>
<organism evidence="5 6">
    <name type="scientific">Aspergillus ruber (strain CBS 135680)</name>
    <dbReference type="NCBI Taxonomy" id="1388766"/>
    <lineage>
        <taxon>Eukaryota</taxon>
        <taxon>Fungi</taxon>
        <taxon>Dikarya</taxon>
        <taxon>Ascomycota</taxon>
        <taxon>Pezizomycotina</taxon>
        <taxon>Eurotiomycetes</taxon>
        <taxon>Eurotiomycetidae</taxon>
        <taxon>Eurotiales</taxon>
        <taxon>Aspergillaceae</taxon>
        <taxon>Aspergillus</taxon>
        <taxon>Aspergillus subgen. Aspergillus</taxon>
    </lineage>
</organism>
<dbReference type="Proteomes" id="UP000019804">
    <property type="component" value="Unassembled WGS sequence"/>
</dbReference>
<keyword evidence="3" id="KW-0017">Alkaloid metabolism</keyword>
<dbReference type="PANTHER" id="PTHR43162">
    <property type="match status" value="1"/>
</dbReference>
<evidence type="ECO:0000313" key="5">
    <source>
        <dbReference type="EMBL" id="EYE93989.1"/>
    </source>
</evidence>
<sequence length="287" mass="31739">MTILLIGGTGKTAVRLARFLQNNNHQFLLASRRGQSAAPAGMPAVRFDWMDKASWKEAFKYRSAAGEDVRAIYLMEPLVAEPWKPMNEFIDYARQEQGVGRFVLVAGTSSQPGKPGMGMVWQHFMDTGVDYAVLRPSWFMENLSEEAPSGLIKDLSRIFTACGEGKIPFVSATDIAAVAYRALTDAKPHNCDHRILGPELLTYDGIAQKLSIALGREIQHVSLSGEDRYQSLVTAGVSAYYARLLTNLEAAAAMGFEAHLNDEVEKVTGRPPKTFDVFAQENRAHWI</sequence>